<proteinExistence type="predicted"/>
<comment type="caution">
    <text evidence="1">The sequence shown here is derived from an EMBL/GenBank/DDBJ whole genome shotgun (WGS) entry which is preliminary data.</text>
</comment>
<sequence>MTAYAWRGTACAADVNMDQADQFRRFLQQADAVLDSQPDPQDFSWRASDFRRGAETGSFSEYQRRFEAVWALDRYNIDLCRSFARMIMPRWLGRDEHDLEVFARRAAELTKDRFGYGFYALIQAANTEVGEHEIEDTLCDRALVKQGFEDLLARFPAPSNFNLYADMLEWMKDTQALADLLETRFRTIVPEIWYGDTIDDKFVYAFETLLEADEVLKARRRPG</sequence>
<evidence type="ECO:0000313" key="2">
    <source>
        <dbReference type="Proteomes" id="UP001596104"/>
    </source>
</evidence>
<reference evidence="2" key="1">
    <citation type="journal article" date="2019" name="Int. J. Syst. Evol. Microbiol.">
        <title>The Global Catalogue of Microorganisms (GCM) 10K type strain sequencing project: providing services to taxonomists for standard genome sequencing and annotation.</title>
        <authorList>
            <consortium name="The Broad Institute Genomics Platform"/>
            <consortium name="The Broad Institute Genome Sequencing Center for Infectious Disease"/>
            <person name="Wu L."/>
            <person name="Ma J."/>
        </authorList>
    </citation>
    <scope>NUCLEOTIDE SEQUENCE [LARGE SCALE GENOMIC DNA]</scope>
    <source>
        <strain evidence="2">CGMCC 1.16326</strain>
    </source>
</reference>
<gene>
    <name evidence="1" type="ORF">ACFPPC_09425</name>
</gene>
<name>A0ABW0H8L3_9HYPH</name>
<keyword evidence="2" id="KW-1185">Reference proteome</keyword>
<accession>A0ABW0H8L3</accession>
<protein>
    <submittedName>
        <fullName evidence="1">Uncharacterized protein</fullName>
    </submittedName>
</protein>
<dbReference type="Proteomes" id="UP001596104">
    <property type="component" value="Unassembled WGS sequence"/>
</dbReference>
<dbReference type="EMBL" id="JBHSLV010000016">
    <property type="protein sequence ID" value="MFC5392851.1"/>
    <property type="molecule type" value="Genomic_DNA"/>
</dbReference>
<organism evidence="1 2">
    <name type="scientific">Bosea vestrisii</name>
    <dbReference type="NCBI Taxonomy" id="151416"/>
    <lineage>
        <taxon>Bacteria</taxon>
        <taxon>Pseudomonadati</taxon>
        <taxon>Pseudomonadota</taxon>
        <taxon>Alphaproteobacteria</taxon>
        <taxon>Hyphomicrobiales</taxon>
        <taxon>Boseaceae</taxon>
        <taxon>Bosea</taxon>
    </lineage>
</organism>
<evidence type="ECO:0000313" key="1">
    <source>
        <dbReference type="EMBL" id="MFC5392851.1"/>
    </source>
</evidence>
<dbReference type="RefSeq" id="WP_377007705.1">
    <property type="nucleotide sequence ID" value="NZ_JBHSLV010000016.1"/>
</dbReference>